<feature type="compositionally biased region" description="Polar residues" evidence="1">
    <location>
        <begin position="33"/>
        <end position="42"/>
    </location>
</feature>
<reference evidence="2 3" key="1">
    <citation type="submission" date="2018-06" db="EMBL/GenBank/DDBJ databases">
        <title>A transcriptomic atlas of mushroom development highlights an independent origin of complex multicellularity.</title>
        <authorList>
            <consortium name="DOE Joint Genome Institute"/>
            <person name="Krizsan K."/>
            <person name="Almasi E."/>
            <person name="Merenyi Z."/>
            <person name="Sahu N."/>
            <person name="Viragh M."/>
            <person name="Koszo T."/>
            <person name="Mondo S."/>
            <person name="Kiss B."/>
            <person name="Balint B."/>
            <person name="Kues U."/>
            <person name="Barry K."/>
            <person name="Hegedus J.C."/>
            <person name="Henrissat B."/>
            <person name="Johnson J."/>
            <person name="Lipzen A."/>
            <person name="Ohm R."/>
            <person name="Nagy I."/>
            <person name="Pangilinan J."/>
            <person name="Yan J."/>
            <person name="Xiong Y."/>
            <person name="Grigoriev I.V."/>
            <person name="Hibbett D.S."/>
            <person name="Nagy L.G."/>
        </authorList>
    </citation>
    <scope>NUCLEOTIDE SEQUENCE [LARGE SCALE GENOMIC DNA]</scope>
    <source>
        <strain evidence="2 3">SZMC22713</strain>
    </source>
</reference>
<evidence type="ECO:0000256" key="1">
    <source>
        <dbReference type="SAM" id="MobiDB-lite"/>
    </source>
</evidence>
<dbReference type="EMBL" id="ML170302">
    <property type="protein sequence ID" value="TDL14882.1"/>
    <property type="molecule type" value="Genomic_DNA"/>
</dbReference>
<dbReference type="Proteomes" id="UP000294933">
    <property type="component" value="Unassembled WGS sequence"/>
</dbReference>
<protein>
    <submittedName>
        <fullName evidence="2">Uncharacterized protein</fullName>
    </submittedName>
</protein>
<dbReference type="VEuPathDB" id="FungiDB:BD410DRAFT_155850"/>
<feature type="compositionally biased region" description="Basic and acidic residues" evidence="1">
    <location>
        <begin position="12"/>
        <end position="31"/>
    </location>
</feature>
<feature type="region of interest" description="Disordered" evidence="1">
    <location>
        <begin position="1"/>
        <end position="44"/>
    </location>
</feature>
<organism evidence="2 3">
    <name type="scientific">Rickenella mellea</name>
    <dbReference type="NCBI Taxonomy" id="50990"/>
    <lineage>
        <taxon>Eukaryota</taxon>
        <taxon>Fungi</taxon>
        <taxon>Dikarya</taxon>
        <taxon>Basidiomycota</taxon>
        <taxon>Agaricomycotina</taxon>
        <taxon>Agaricomycetes</taxon>
        <taxon>Hymenochaetales</taxon>
        <taxon>Rickenellaceae</taxon>
        <taxon>Rickenella</taxon>
    </lineage>
</organism>
<gene>
    <name evidence="2" type="ORF">BD410DRAFT_155850</name>
</gene>
<evidence type="ECO:0000313" key="3">
    <source>
        <dbReference type="Proteomes" id="UP000294933"/>
    </source>
</evidence>
<sequence>MRMKTGAAAAEVKCRNERRERGGRMGREAVRRSQNPCSSSHRSASRWYCGSGVRWMDGWMLWLVDERRSVLSCTWWIGTATRTSFFCSFFPSLPPASSPFLPHVPSRSFPNEASITRNPHILIPSRTHLSRPDDRREILLFAIEHDATPYQIERRIRPKTGGCFRSRGDIAAPSIRPRYAWYCTTI</sequence>
<evidence type="ECO:0000313" key="2">
    <source>
        <dbReference type="EMBL" id="TDL14882.1"/>
    </source>
</evidence>
<keyword evidence="3" id="KW-1185">Reference proteome</keyword>
<proteinExistence type="predicted"/>
<dbReference type="AlphaFoldDB" id="A0A4Y7PJ62"/>
<accession>A0A4Y7PJ62</accession>
<name>A0A4Y7PJ62_9AGAM</name>